<dbReference type="Gene3D" id="3.40.50.150">
    <property type="entry name" value="Vaccinia Virus protein VP39"/>
    <property type="match status" value="1"/>
</dbReference>
<protein>
    <submittedName>
        <fullName evidence="3">Methyltransferase</fullName>
    </submittedName>
</protein>
<dbReference type="Pfam" id="PF13649">
    <property type="entry name" value="Methyltransf_25"/>
    <property type="match status" value="1"/>
</dbReference>
<evidence type="ECO:0000313" key="3">
    <source>
        <dbReference type="EMBL" id="SJM94036.1"/>
    </source>
</evidence>
<dbReference type="InterPro" id="IPR029063">
    <property type="entry name" value="SAM-dependent_MTases_sf"/>
</dbReference>
<dbReference type="SUPFAM" id="SSF53335">
    <property type="entry name" value="S-adenosyl-L-methionine-dependent methyltransferases"/>
    <property type="match status" value="1"/>
</dbReference>
<name>A0A1R4HCU2_9GAMM</name>
<organism evidence="3 4">
    <name type="scientific">Crenothrix polyspora</name>
    <dbReference type="NCBI Taxonomy" id="360316"/>
    <lineage>
        <taxon>Bacteria</taxon>
        <taxon>Pseudomonadati</taxon>
        <taxon>Pseudomonadota</taxon>
        <taxon>Gammaproteobacteria</taxon>
        <taxon>Methylococcales</taxon>
        <taxon>Crenotrichaceae</taxon>
        <taxon>Crenothrix</taxon>
    </lineage>
</organism>
<accession>A0A1R4HCU2</accession>
<feature type="domain" description="Methyltransferase" evidence="2">
    <location>
        <begin position="59"/>
        <end position="134"/>
    </location>
</feature>
<keyword evidence="3" id="KW-0489">Methyltransferase</keyword>
<gene>
    <name evidence="3" type="ORF">CRENPOLYSF1_50086</name>
</gene>
<dbReference type="EMBL" id="FUKI01000126">
    <property type="protein sequence ID" value="SJM94036.1"/>
    <property type="molecule type" value="Genomic_DNA"/>
</dbReference>
<keyword evidence="1 3" id="KW-0808">Transferase</keyword>
<proteinExistence type="predicted"/>
<dbReference type="RefSeq" id="WP_176371110.1">
    <property type="nucleotide sequence ID" value="NZ_FUKI01000126.1"/>
</dbReference>
<dbReference type="GO" id="GO:0008168">
    <property type="term" value="F:methyltransferase activity"/>
    <property type="evidence" value="ECO:0007669"/>
    <property type="project" value="UniProtKB-KW"/>
</dbReference>
<dbReference type="InterPro" id="IPR041698">
    <property type="entry name" value="Methyltransf_25"/>
</dbReference>
<evidence type="ECO:0000256" key="1">
    <source>
        <dbReference type="ARBA" id="ARBA00022679"/>
    </source>
</evidence>
<dbReference type="AlphaFoldDB" id="A0A1R4HCU2"/>
<sequence length="284" mass="33050">MKTLTEQQKNIYNNGERLILGVTHNLEEEIRHQSSYQFFKKVIEKDIATNQIKNKEITILDFGCGTGHGSRYLANIPNSKVTGVDISIESISYARDNYFVTNLDYIVTDIQKLIDKMPDYDYIVSRHAVEHIQNGLTLCLSLKWKQRLIINVPYNEMPGNEFHLLTNITKISFPKYNNLEFFYEDLKGVTFLDEENKNINSIIGIYSNKYLLPVRNLLDFPINAVLPNAMQILHGRVWELESKLFHLESKLNDINSLMAIKIMKKIKKILKKLIFYNLFVIKGN</sequence>
<evidence type="ECO:0000259" key="2">
    <source>
        <dbReference type="Pfam" id="PF13649"/>
    </source>
</evidence>
<dbReference type="PANTHER" id="PTHR43861">
    <property type="entry name" value="TRANS-ACONITATE 2-METHYLTRANSFERASE-RELATED"/>
    <property type="match status" value="1"/>
</dbReference>
<reference evidence="4" key="1">
    <citation type="submission" date="2017-02" db="EMBL/GenBank/DDBJ databases">
        <authorList>
            <person name="Daims H."/>
        </authorList>
    </citation>
    <scope>NUCLEOTIDE SEQUENCE [LARGE SCALE GENOMIC DNA]</scope>
</reference>
<dbReference type="Proteomes" id="UP000195667">
    <property type="component" value="Unassembled WGS sequence"/>
</dbReference>
<dbReference type="CDD" id="cd02440">
    <property type="entry name" value="AdoMet_MTases"/>
    <property type="match status" value="1"/>
</dbReference>
<keyword evidence="4" id="KW-1185">Reference proteome</keyword>
<dbReference type="GO" id="GO:0032259">
    <property type="term" value="P:methylation"/>
    <property type="evidence" value="ECO:0007669"/>
    <property type="project" value="UniProtKB-KW"/>
</dbReference>
<evidence type="ECO:0000313" key="4">
    <source>
        <dbReference type="Proteomes" id="UP000195667"/>
    </source>
</evidence>